<protein>
    <submittedName>
        <fullName evidence="2">Uncharacterized protein</fullName>
    </submittedName>
</protein>
<dbReference type="AlphaFoldDB" id="A0A852VJ93"/>
<feature type="region of interest" description="Disordered" evidence="1">
    <location>
        <begin position="33"/>
        <end position="71"/>
    </location>
</feature>
<evidence type="ECO:0000313" key="2">
    <source>
        <dbReference type="EMBL" id="NYF91807.1"/>
    </source>
</evidence>
<feature type="compositionally biased region" description="Basic and acidic residues" evidence="1">
    <location>
        <begin position="33"/>
        <end position="45"/>
    </location>
</feature>
<reference evidence="2 3" key="1">
    <citation type="submission" date="2020-07" db="EMBL/GenBank/DDBJ databases">
        <title>Genomic Encyclopedia of Type Strains, Phase IV (KMG-V): Genome sequencing to study the core and pangenomes of soil and plant-associated prokaryotes.</title>
        <authorList>
            <person name="Whitman W."/>
        </authorList>
    </citation>
    <scope>NUCLEOTIDE SEQUENCE [LARGE SCALE GENOMIC DNA]</scope>
    <source>
        <strain evidence="2 3">M8UP22</strain>
    </source>
</reference>
<comment type="caution">
    <text evidence="2">The sequence shown here is derived from an EMBL/GenBank/DDBJ whole genome shotgun (WGS) entry which is preliminary data.</text>
</comment>
<name>A0A852VJ93_9BACT</name>
<evidence type="ECO:0000256" key="1">
    <source>
        <dbReference type="SAM" id="MobiDB-lite"/>
    </source>
</evidence>
<dbReference type="Proteomes" id="UP000564385">
    <property type="component" value="Unassembled WGS sequence"/>
</dbReference>
<evidence type="ECO:0000313" key="3">
    <source>
        <dbReference type="Proteomes" id="UP000564385"/>
    </source>
</evidence>
<gene>
    <name evidence="2" type="ORF">HDF08_003926</name>
</gene>
<sequence length="107" mass="11655">MAAVSIFNKRLLNLPHLGAKYSLFYVVPSCYPRSREDEDRTRDSARNGAPSFRSPRHPLDNQANHAASAVAPDEILGPQQLTVCYRGREVTGFAQDPTGVDVALAGS</sequence>
<dbReference type="EMBL" id="JACCCU010000003">
    <property type="protein sequence ID" value="NYF91807.1"/>
    <property type="molecule type" value="Genomic_DNA"/>
</dbReference>
<accession>A0A852VJ93</accession>
<proteinExistence type="predicted"/>
<organism evidence="2 3">
    <name type="scientific">Tunturiibacter lichenicola</name>
    <dbReference type="NCBI Taxonomy" id="2051959"/>
    <lineage>
        <taxon>Bacteria</taxon>
        <taxon>Pseudomonadati</taxon>
        <taxon>Acidobacteriota</taxon>
        <taxon>Terriglobia</taxon>
        <taxon>Terriglobales</taxon>
        <taxon>Acidobacteriaceae</taxon>
        <taxon>Tunturiibacter</taxon>
    </lineage>
</organism>